<keyword evidence="2" id="KW-0805">Transcription regulation</keyword>
<dbReference type="AlphaFoldDB" id="A0A2K2CPH9"/>
<dbReference type="Gene3D" id="2.170.150.80">
    <property type="entry name" value="NAC domain"/>
    <property type="match status" value="1"/>
</dbReference>
<keyword evidence="3" id="KW-0238">DNA-binding</keyword>
<dbReference type="GO" id="GO:0005634">
    <property type="term" value="C:nucleus"/>
    <property type="evidence" value="ECO:0007669"/>
    <property type="project" value="UniProtKB-SubCell"/>
</dbReference>
<evidence type="ECO:0000313" key="9">
    <source>
        <dbReference type="EnsemblPlants" id="PNT63913"/>
    </source>
</evidence>
<feature type="domain" description="NAC" evidence="7">
    <location>
        <begin position="13"/>
        <end position="172"/>
    </location>
</feature>
<keyword evidence="4" id="KW-0804">Transcription</keyword>
<dbReference type="GO" id="GO:0003677">
    <property type="term" value="F:DNA binding"/>
    <property type="evidence" value="ECO:0007669"/>
    <property type="project" value="UniProtKB-KW"/>
</dbReference>
<evidence type="ECO:0000256" key="6">
    <source>
        <dbReference type="SAM" id="MobiDB-lite"/>
    </source>
</evidence>
<keyword evidence="10" id="KW-1185">Reference proteome</keyword>
<reference evidence="8 9" key="1">
    <citation type="journal article" date="2010" name="Nature">
        <title>Genome sequencing and analysis of the model grass Brachypodium distachyon.</title>
        <authorList>
            <consortium name="International Brachypodium Initiative"/>
        </authorList>
    </citation>
    <scope>NUCLEOTIDE SEQUENCE [LARGE SCALE GENOMIC DNA]</scope>
    <source>
        <strain evidence="8 9">Bd21</strain>
    </source>
</reference>
<evidence type="ECO:0000259" key="7">
    <source>
        <dbReference type="PROSITE" id="PS51005"/>
    </source>
</evidence>
<dbReference type="EMBL" id="CM000883">
    <property type="protein sequence ID" value="PNT63913.1"/>
    <property type="molecule type" value="Genomic_DNA"/>
</dbReference>
<evidence type="ECO:0000313" key="8">
    <source>
        <dbReference type="EMBL" id="PNT63913.1"/>
    </source>
</evidence>
<reference evidence="9" key="3">
    <citation type="submission" date="2018-08" db="UniProtKB">
        <authorList>
            <consortium name="EnsemblPlants"/>
        </authorList>
    </citation>
    <scope>IDENTIFICATION</scope>
    <source>
        <strain evidence="9">cv. Bd21</strain>
    </source>
</reference>
<dbReference type="Gramene" id="PNT63913">
    <property type="protein sequence ID" value="PNT63913"/>
    <property type="gene ID" value="BRADI_4g22216v3"/>
</dbReference>
<dbReference type="InParanoid" id="A0A2K2CPH9"/>
<dbReference type="Proteomes" id="UP000008810">
    <property type="component" value="Chromosome 4"/>
</dbReference>
<feature type="compositionally biased region" description="Acidic residues" evidence="6">
    <location>
        <begin position="159"/>
        <end position="172"/>
    </location>
</feature>
<dbReference type="STRING" id="15368.A0A2K2CPH9"/>
<name>A0A2K2CPH9_BRADI</name>
<feature type="region of interest" description="Disordered" evidence="6">
    <location>
        <begin position="137"/>
        <end position="172"/>
    </location>
</feature>
<evidence type="ECO:0000256" key="2">
    <source>
        <dbReference type="ARBA" id="ARBA00023015"/>
    </source>
</evidence>
<sequence>MAMPEARGGGLGLPTGFRFMPTDEELTASYLRKKALSFPAPSEIIPIADLARPHPPSIPPAYDKMIQFRDETHGVKFFFSRSTLVFFTVNVGSGATRRTQWIMHEYRLHPALLAVVAKVGKDVEDSVVCRFFKKATRRGGNPEDMGGPSSPHLSCVTEELGDDEEEMASSNN</sequence>
<dbReference type="InterPro" id="IPR036093">
    <property type="entry name" value="NAC_dom_sf"/>
</dbReference>
<protein>
    <recommendedName>
        <fullName evidence="7">NAC domain-containing protein</fullName>
    </recommendedName>
</protein>
<dbReference type="InterPro" id="IPR003441">
    <property type="entry name" value="NAC-dom"/>
</dbReference>
<dbReference type="EnsemblPlants" id="PNT63913">
    <property type="protein sequence ID" value="PNT63913"/>
    <property type="gene ID" value="BRADI_4g22216v3"/>
</dbReference>
<dbReference type="OrthoDB" id="676820at2759"/>
<organism evidence="8">
    <name type="scientific">Brachypodium distachyon</name>
    <name type="common">Purple false brome</name>
    <name type="synonym">Trachynia distachya</name>
    <dbReference type="NCBI Taxonomy" id="15368"/>
    <lineage>
        <taxon>Eukaryota</taxon>
        <taxon>Viridiplantae</taxon>
        <taxon>Streptophyta</taxon>
        <taxon>Embryophyta</taxon>
        <taxon>Tracheophyta</taxon>
        <taxon>Spermatophyta</taxon>
        <taxon>Magnoliopsida</taxon>
        <taxon>Liliopsida</taxon>
        <taxon>Poales</taxon>
        <taxon>Poaceae</taxon>
        <taxon>BOP clade</taxon>
        <taxon>Pooideae</taxon>
        <taxon>Stipodae</taxon>
        <taxon>Brachypodieae</taxon>
        <taxon>Brachypodium</taxon>
    </lineage>
</organism>
<evidence type="ECO:0000256" key="4">
    <source>
        <dbReference type="ARBA" id="ARBA00023163"/>
    </source>
</evidence>
<dbReference type="GO" id="GO:0006355">
    <property type="term" value="P:regulation of DNA-templated transcription"/>
    <property type="evidence" value="ECO:0007669"/>
    <property type="project" value="InterPro"/>
</dbReference>
<accession>A0A2K2CPH9</accession>
<proteinExistence type="predicted"/>
<dbReference type="Pfam" id="PF02365">
    <property type="entry name" value="NAM"/>
    <property type="match status" value="1"/>
</dbReference>
<evidence type="ECO:0000256" key="3">
    <source>
        <dbReference type="ARBA" id="ARBA00023125"/>
    </source>
</evidence>
<evidence type="ECO:0000256" key="1">
    <source>
        <dbReference type="ARBA" id="ARBA00004123"/>
    </source>
</evidence>
<comment type="subcellular location">
    <subcellularLocation>
        <location evidence="1">Nucleus</location>
    </subcellularLocation>
</comment>
<keyword evidence="5" id="KW-0539">Nucleus</keyword>
<reference evidence="8" key="2">
    <citation type="submission" date="2017-06" db="EMBL/GenBank/DDBJ databases">
        <title>WGS assembly of Brachypodium distachyon.</title>
        <authorList>
            <consortium name="The International Brachypodium Initiative"/>
            <person name="Lucas S."/>
            <person name="Harmon-Smith M."/>
            <person name="Lail K."/>
            <person name="Tice H."/>
            <person name="Grimwood J."/>
            <person name="Bruce D."/>
            <person name="Barry K."/>
            <person name="Shu S."/>
            <person name="Lindquist E."/>
            <person name="Wang M."/>
            <person name="Pitluck S."/>
            <person name="Vogel J.P."/>
            <person name="Garvin D.F."/>
            <person name="Mockler T.C."/>
            <person name="Schmutz J."/>
            <person name="Rokhsar D."/>
            <person name="Bevan M.W."/>
        </authorList>
    </citation>
    <scope>NUCLEOTIDE SEQUENCE</scope>
    <source>
        <strain evidence="8">Bd21</strain>
    </source>
</reference>
<dbReference type="PANTHER" id="PTHR31719">
    <property type="entry name" value="NAC TRANSCRIPTION FACTOR 56"/>
    <property type="match status" value="1"/>
</dbReference>
<dbReference type="PROSITE" id="PS51005">
    <property type="entry name" value="NAC"/>
    <property type="match status" value="1"/>
</dbReference>
<evidence type="ECO:0000256" key="5">
    <source>
        <dbReference type="ARBA" id="ARBA00023242"/>
    </source>
</evidence>
<dbReference type="PANTHER" id="PTHR31719:SF130">
    <property type="entry name" value="NAC DOMAIN-CONTAINING PROTEIN 18"/>
    <property type="match status" value="1"/>
</dbReference>
<dbReference type="SUPFAM" id="SSF101941">
    <property type="entry name" value="NAC domain"/>
    <property type="match status" value="1"/>
</dbReference>
<gene>
    <name evidence="8" type="ORF">BRADI_4g22216v3</name>
</gene>
<evidence type="ECO:0000313" key="10">
    <source>
        <dbReference type="Proteomes" id="UP000008810"/>
    </source>
</evidence>